<protein>
    <submittedName>
        <fullName evidence="3">Helix-turn-helix domain-containing protein</fullName>
    </submittedName>
</protein>
<dbReference type="PANTHER" id="PTHR46558:SF11">
    <property type="entry name" value="HTH-TYPE TRANSCRIPTIONAL REGULATOR XRE"/>
    <property type="match status" value="1"/>
</dbReference>
<dbReference type="Proteomes" id="UP000656077">
    <property type="component" value="Unassembled WGS sequence"/>
</dbReference>
<dbReference type="Pfam" id="PF01381">
    <property type="entry name" value="HTH_3"/>
    <property type="match status" value="1"/>
</dbReference>
<dbReference type="EMBL" id="WSRQ01000041">
    <property type="protein sequence ID" value="MVX65901.1"/>
    <property type="molecule type" value="Genomic_DNA"/>
</dbReference>
<dbReference type="RefSeq" id="WP_160360560.1">
    <property type="nucleotide sequence ID" value="NZ_WSRQ01000041.1"/>
</dbReference>
<dbReference type="InterPro" id="IPR001387">
    <property type="entry name" value="Cro/C1-type_HTH"/>
</dbReference>
<evidence type="ECO:0000313" key="4">
    <source>
        <dbReference type="Proteomes" id="UP000656077"/>
    </source>
</evidence>
<organism evidence="3 4">
    <name type="scientific">Clostridium chromiireducens</name>
    <dbReference type="NCBI Taxonomy" id="225345"/>
    <lineage>
        <taxon>Bacteria</taxon>
        <taxon>Bacillati</taxon>
        <taxon>Bacillota</taxon>
        <taxon>Clostridia</taxon>
        <taxon>Eubacteriales</taxon>
        <taxon>Clostridiaceae</taxon>
        <taxon>Clostridium</taxon>
    </lineage>
</organism>
<name>A0A964W3U0_9CLOT</name>
<evidence type="ECO:0000259" key="2">
    <source>
        <dbReference type="PROSITE" id="PS50943"/>
    </source>
</evidence>
<proteinExistence type="predicted"/>
<dbReference type="PANTHER" id="PTHR46558">
    <property type="entry name" value="TRACRIPTIONAL REGULATORY PROTEIN-RELATED-RELATED"/>
    <property type="match status" value="1"/>
</dbReference>
<keyword evidence="1" id="KW-0238">DNA-binding</keyword>
<sequence>MSKFPERLKELREKRELLNKDLAKIMMVEPATITNWEKGNRFPKDDVLIKIADYFDCSVDYLLGRTDDHLENSYSENSHAQTIKIELDNGFTCDLTAKEIENIIRQLDAVGLNVKKLIESAKKNISL</sequence>
<dbReference type="SMART" id="SM00530">
    <property type="entry name" value="HTH_XRE"/>
    <property type="match status" value="1"/>
</dbReference>
<accession>A0A964W3U0</accession>
<comment type="caution">
    <text evidence="3">The sequence shown here is derived from an EMBL/GenBank/DDBJ whole genome shotgun (WGS) entry which is preliminary data.</text>
</comment>
<evidence type="ECO:0000256" key="1">
    <source>
        <dbReference type="ARBA" id="ARBA00023125"/>
    </source>
</evidence>
<dbReference type="PROSITE" id="PS50943">
    <property type="entry name" value="HTH_CROC1"/>
    <property type="match status" value="1"/>
</dbReference>
<reference evidence="3" key="1">
    <citation type="submission" date="2019-12" db="EMBL/GenBank/DDBJ databases">
        <title>Microbes associate with the intestines of laboratory mice.</title>
        <authorList>
            <person name="Navarre W."/>
            <person name="Wong E."/>
        </authorList>
    </citation>
    <scope>NUCLEOTIDE SEQUENCE</scope>
    <source>
        <strain evidence="3">NM79_F5</strain>
    </source>
</reference>
<dbReference type="SUPFAM" id="SSF47413">
    <property type="entry name" value="lambda repressor-like DNA-binding domains"/>
    <property type="match status" value="1"/>
</dbReference>
<dbReference type="CDD" id="cd00093">
    <property type="entry name" value="HTH_XRE"/>
    <property type="match status" value="1"/>
</dbReference>
<dbReference type="GO" id="GO:0003677">
    <property type="term" value="F:DNA binding"/>
    <property type="evidence" value="ECO:0007669"/>
    <property type="project" value="UniProtKB-KW"/>
</dbReference>
<feature type="domain" description="HTH cro/C1-type" evidence="2">
    <location>
        <begin position="8"/>
        <end position="62"/>
    </location>
</feature>
<dbReference type="InterPro" id="IPR010982">
    <property type="entry name" value="Lambda_DNA-bd_dom_sf"/>
</dbReference>
<dbReference type="AlphaFoldDB" id="A0A964W3U0"/>
<gene>
    <name evidence="3" type="ORF">GKZ28_19675</name>
</gene>
<evidence type="ECO:0000313" key="3">
    <source>
        <dbReference type="EMBL" id="MVX65901.1"/>
    </source>
</evidence>
<dbReference type="Gene3D" id="1.10.260.40">
    <property type="entry name" value="lambda repressor-like DNA-binding domains"/>
    <property type="match status" value="1"/>
</dbReference>